<evidence type="ECO:0000313" key="1">
    <source>
        <dbReference type="Proteomes" id="UP000887576"/>
    </source>
</evidence>
<reference evidence="2" key="1">
    <citation type="submission" date="2022-11" db="UniProtKB">
        <authorList>
            <consortium name="WormBaseParasite"/>
        </authorList>
    </citation>
    <scope>IDENTIFICATION</scope>
</reference>
<dbReference type="Proteomes" id="UP000887576">
    <property type="component" value="Unplaced"/>
</dbReference>
<accession>A0AC34R339</accession>
<sequence>MYVIDNVCVAQTLPPVVTIRPPTNYPTARPSERCNANTICIGGSSCVLGICECPPGYSPTADLTSCINNLLVDVPASTGQALPLTFKSYSGVQCNKTIDCPIG</sequence>
<name>A0AC34R339_9BILA</name>
<dbReference type="WBParaSite" id="JU765_v2.g3089.t1">
    <property type="protein sequence ID" value="JU765_v2.g3089.t1"/>
    <property type="gene ID" value="JU765_v2.g3089"/>
</dbReference>
<organism evidence="1 2">
    <name type="scientific">Panagrolaimus sp. JU765</name>
    <dbReference type="NCBI Taxonomy" id="591449"/>
    <lineage>
        <taxon>Eukaryota</taxon>
        <taxon>Metazoa</taxon>
        <taxon>Ecdysozoa</taxon>
        <taxon>Nematoda</taxon>
        <taxon>Chromadorea</taxon>
        <taxon>Rhabditida</taxon>
        <taxon>Tylenchina</taxon>
        <taxon>Panagrolaimomorpha</taxon>
        <taxon>Panagrolaimoidea</taxon>
        <taxon>Panagrolaimidae</taxon>
        <taxon>Panagrolaimus</taxon>
    </lineage>
</organism>
<evidence type="ECO:0000313" key="2">
    <source>
        <dbReference type="WBParaSite" id="JU765_v2.g3089.t1"/>
    </source>
</evidence>
<proteinExistence type="predicted"/>
<protein>
    <submittedName>
        <fullName evidence="2">EB domain-containing protein</fullName>
    </submittedName>
</protein>